<evidence type="ECO:0000256" key="3">
    <source>
        <dbReference type="ARBA" id="ARBA00023054"/>
    </source>
</evidence>
<feature type="domain" description="PWWP" evidence="6">
    <location>
        <begin position="7"/>
        <end position="64"/>
    </location>
</feature>
<feature type="compositionally biased region" description="Low complexity" evidence="5">
    <location>
        <begin position="702"/>
        <end position="712"/>
    </location>
</feature>
<dbReference type="InterPro" id="IPR036218">
    <property type="entry name" value="HIVI-bd_sf"/>
</dbReference>
<dbReference type="PANTHER" id="PTHR12550">
    <property type="entry name" value="HEPATOMA-DERIVED GROWTH FACTOR-RELATED"/>
    <property type="match status" value="1"/>
</dbReference>
<evidence type="ECO:0000313" key="7">
    <source>
        <dbReference type="EMBL" id="CEK89444.1"/>
    </source>
</evidence>
<reference evidence="7" key="1">
    <citation type="submission" date="2014-12" db="EMBL/GenBank/DDBJ databases">
        <title>Insight into the proteome of Arion vulgaris.</title>
        <authorList>
            <person name="Aradska J."/>
            <person name="Bulat T."/>
            <person name="Smidak R."/>
            <person name="Sarate P."/>
            <person name="Gangsoo J."/>
            <person name="Sialana F."/>
            <person name="Bilban M."/>
            <person name="Lubec G."/>
        </authorList>
    </citation>
    <scope>NUCLEOTIDE SEQUENCE</scope>
    <source>
        <tissue evidence="7">Skin</tissue>
    </source>
</reference>
<dbReference type="Pfam" id="PF11467">
    <property type="entry name" value="LEDGF"/>
    <property type="match status" value="1"/>
</dbReference>
<organism evidence="7">
    <name type="scientific">Arion vulgaris</name>
    <dbReference type="NCBI Taxonomy" id="1028688"/>
    <lineage>
        <taxon>Eukaryota</taxon>
        <taxon>Metazoa</taxon>
        <taxon>Spiralia</taxon>
        <taxon>Lophotrochozoa</taxon>
        <taxon>Mollusca</taxon>
        <taxon>Gastropoda</taxon>
        <taxon>Heterobranchia</taxon>
        <taxon>Euthyneura</taxon>
        <taxon>Panpulmonata</taxon>
        <taxon>Eupulmonata</taxon>
        <taxon>Stylommatophora</taxon>
        <taxon>Helicina</taxon>
        <taxon>Arionoidea</taxon>
        <taxon>Arionidae</taxon>
        <taxon>Arion</taxon>
    </lineage>
</organism>
<dbReference type="SUPFAM" id="SSF140576">
    <property type="entry name" value="HIV integrase-binding domain"/>
    <property type="match status" value="1"/>
</dbReference>
<dbReference type="SMART" id="SM00293">
    <property type="entry name" value="PWWP"/>
    <property type="match status" value="1"/>
</dbReference>
<dbReference type="Gene3D" id="1.20.930.10">
    <property type="entry name" value="Conserved domain common to transcription factors TFIIS, elongin A, CRSP70"/>
    <property type="match status" value="1"/>
</dbReference>
<sequence length="1169" mass="128733">MADLYKPGDKIFAKMKGYPHWPARIDYVQEGSVKAPKGKYPIFFYGTHETAFLGPKDIYPYEKYKEKFHKPNNRTAFNAGLWEILNNPDVVFLSADTNIQLTDQPPDAEEGEDEENAEVEQEDEEEAAPKAKKTPAKKAQGQKRKRQESDTSQSTAKRPRTSSVAKGRKRAVSSLSSRTPSRASSVASSAHVEDEDFDAVVPSDDSGDDDFEMEDADKSAKGKKRATRTSKKKNDETVNSAKDEDKETFANKRIRVNKVAIRRRVKKPAGNKKGGKKSKSDGNASDGSLASSLSISSDEEESGSALSSWKKKEEIRQKEIEKKQKEESERKAKEEKERVQKAKAELRLERKKKEEEKGGEEEGAEDQGSEKQGKRERKKKQFDGFVLAKKDADKAAADEKLKPSSESDKKRKTRKSDGKKDDVVKKEEKESDEETKVTRKRRRKLNADADDEENVDKNLQSKQKNDELVDNTVVTEVKNEQDLANSSDVKNKDEVSQSPLEKKVETVEKQDTAVRKHSKDHKSSHEHKPSHNHKSDDERNKEEKKKTHSEEAKRRKENDKQKSHSEKERKKQEKLEQKKLEKLEQKKKEKKEQISLSLAENTLIQMDTEIKKALNIESLDIDKCVAILEDLAAIPVNPLLLRKNPAIMATIKKCRKFKKSNAIQQKAEVIYHKFKSFFLAEGAGKLPEPTSKLRENKENEMSSGDGSGSNNSVIVITPNAPNDTGEINGVAGDISVDTPSGDPPSGDPLIAGLPSADTPTGGPLIAGTPSGGPPSAVTTDTPEIISGDSKGLTENSTATSTLSHGHADLIKVMNITSSPSTAVTVPILSPETADVTDNSTSIIKTPSPSSHVNSSLETISKEYALGNIADETLNNGTLNTSLSSQKVDDSFIFQTGNVSSAIPGLDAVFREGVDFRNSQASKIDLSVVEAESDSSSSETEDRAEKRFSANSGQLFQKDQVGTNRDSISYDPRRPLSLPLPPAVANEDMEEDEELNNNDNASITGDKIDGADNKVTDYSSPVIPAAGSDVTANLTDMVSNAVTQITALDRLASNYGSSASSTTINSLQSPISRTALREDDQPITSQEESEGTGLELTEDDDEELLESKRRDLNARIEELMRQEQEGADSAAEEDETEEGGPEKIRTTAVSHEDEEEPLIDDDELHNLLGV</sequence>
<evidence type="ECO:0000256" key="5">
    <source>
        <dbReference type="SAM" id="MobiDB-lite"/>
    </source>
</evidence>
<dbReference type="CDD" id="cd05834">
    <property type="entry name" value="PWWP_HRP"/>
    <property type="match status" value="1"/>
</dbReference>
<feature type="compositionally biased region" description="Acidic residues" evidence="5">
    <location>
        <begin position="1129"/>
        <end position="1138"/>
    </location>
</feature>
<feature type="compositionally biased region" description="Acidic residues" evidence="5">
    <location>
        <begin position="106"/>
        <end position="126"/>
    </location>
</feature>
<feature type="compositionally biased region" description="Low complexity" evidence="5">
    <location>
        <begin position="926"/>
        <end position="937"/>
    </location>
</feature>
<dbReference type="SUPFAM" id="SSF63748">
    <property type="entry name" value="Tudor/PWWP/MBT"/>
    <property type="match status" value="1"/>
</dbReference>
<feature type="region of interest" description="Disordered" evidence="5">
    <location>
        <begin position="101"/>
        <end position="592"/>
    </location>
</feature>
<feature type="compositionally biased region" description="Basic residues" evidence="5">
    <location>
        <begin position="221"/>
        <end position="231"/>
    </location>
</feature>
<protein>
    <recommendedName>
        <fullName evidence="6">PWWP domain-containing protein</fullName>
    </recommendedName>
</protein>
<accession>A0A0B7B815</accession>
<evidence type="ECO:0000256" key="4">
    <source>
        <dbReference type="ARBA" id="ARBA00023242"/>
    </source>
</evidence>
<feature type="compositionally biased region" description="Basic and acidic residues" evidence="5">
    <location>
        <begin position="1104"/>
        <end position="1123"/>
    </location>
</feature>
<gene>
    <name evidence="7" type="primary">ORF171016</name>
</gene>
<dbReference type="InterPro" id="IPR000313">
    <property type="entry name" value="PWWP_dom"/>
</dbReference>
<feature type="compositionally biased region" description="Basic and acidic residues" evidence="5">
    <location>
        <begin position="489"/>
        <end position="514"/>
    </location>
</feature>
<dbReference type="EMBL" id="HACG01042579">
    <property type="protein sequence ID" value="CEK89444.1"/>
    <property type="molecule type" value="Transcribed_RNA"/>
</dbReference>
<feature type="region of interest" description="Disordered" evidence="5">
    <location>
        <begin position="1054"/>
        <end position="1169"/>
    </location>
</feature>
<feature type="compositionally biased region" description="Polar residues" evidence="5">
    <location>
        <begin position="150"/>
        <end position="164"/>
    </location>
</feature>
<dbReference type="PROSITE" id="PS50812">
    <property type="entry name" value="PWWP"/>
    <property type="match status" value="1"/>
</dbReference>
<dbReference type="InterPro" id="IPR035441">
    <property type="entry name" value="TFIIS/LEDGF_dom_sf"/>
</dbReference>
<feature type="compositionally biased region" description="Basic residues" evidence="5">
    <location>
        <begin position="130"/>
        <end position="146"/>
    </location>
</feature>
<feature type="region of interest" description="Disordered" evidence="5">
    <location>
        <begin position="685"/>
        <end position="712"/>
    </location>
</feature>
<name>A0A0B7B815_9EUPU</name>
<feature type="compositionally biased region" description="Low complexity" evidence="5">
    <location>
        <begin position="281"/>
        <end position="296"/>
    </location>
</feature>
<feature type="compositionally biased region" description="Basic and acidic residues" evidence="5">
    <location>
        <begin position="388"/>
        <end position="437"/>
    </location>
</feature>
<keyword evidence="3" id="KW-0175">Coiled coil</keyword>
<comment type="similarity">
    <text evidence="2">Belongs to the HDGF family.</text>
</comment>
<feature type="compositionally biased region" description="Acidic residues" evidence="5">
    <location>
        <begin position="986"/>
        <end position="995"/>
    </location>
</feature>
<dbReference type="Gene3D" id="2.30.30.140">
    <property type="match status" value="1"/>
</dbReference>
<feature type="compositionally biased region" description="Acidic residues" evidence="5">
    <location>
        <begin position="357"/>
        <end position="367"/>
    </location>
</feature>
<feature type="compositionally biased region" description="Basic and acidic residues" evidence="5">
    <location>
        <begin position="691"/>
        <end position="700"/>
    </location>
</feature>
<proteinExistence type="inferred from homology"/>
<dbReference type="InterPro" id="IPR021567">
    <property type="entry name" value="LEDGF_IBD"/>
</dbReference>
<feature type="compositionally biased region" description="Low complexity" evidence="5">
    <location>
        <begin position="172"/>
        <end position="190"/>
    </location>
</feature>
<dbReference type="PANTHER" id="PTHR12550:SF70">
    <property type="entry name" value="JIL-1 ANCHORING AND STABILIZING PROTEIN, ISOFORM A"/>
    <property type="match status" value="1"/>
</dbReference>
<dbReference type="AlphaFoldDB" id="A0A0B7B815"/>
<feature type="compositionally biased region" description="Basic and acidic residues" evidence="5">
    <location>
        <begin position="521"/>
        <end position="592"/>
    </location>
</feature>
<feature type="compositionally biased region" description="Polar residues" evidence="5">
    <location>
        <begin position="948"/>
        <end position="966"/>
    </location>
</feature>
<feature type="compositionally biased region" description="Polar residues" evidence="5">
    <location>
        <begin position="1054"/>
        <end position="1071"/>
    </location>
</feature>
<feature type="compositionally biased region" description="Basic and acidic residues" evidence="5">
    <location>
        <begin position="232"/>
        <end position="250"/>
    </location>
</feature>
<dbReference type="FunFam" id="2.30.30.140:FF:000017">
    <property type="entry name" value="hepatoma-derived growth factor isoform X1"/>
    <property type="match status" value="1"/>
</dbReference>
<feature type="compositionally biased region" description="Basic residues" evidence="5">
    <location>
        <begin position="252"/>
        <end position="277"/>
    </location>
</feature>
<evidence type="ECO:0000256" key="1">
    <source>
        <dbReference type="ARBA" id="ARBA00004123"/>
    </source>
</evidence>
<feature type="region of interest" description="Disordered" evidence="5">
    <location>
        <begin position="926"/>
        <end position="1011"/>
    </location>
</feature>
<evidence type="ECO:0000259" key="6">
    <source>
        <dbReference type="PROSITE" id="PS50812"/>
    </source>
</evidence>
<comment type="subcellular location">
    <subcellularLocation>
        <location evidence="1">Nucleus</location>
    </subcellularLocation>
</comment>
<feature type="compositionally biased region" description="Acidic residues" evidence="5">
    <location>
        <begin position="205"/>
        <end position="215"/>
    </location>
</feature>
<dbReference type="Pfam" id="PF00855">
    <property type="entry name" value="PWWP"/>
    <property type="match status" value="1"/>
</dbReference>
<feature type="compositionally biased region" description="Acidic residues" evidence="5">
    <location>
        <begin position="1151"/>
        <end position="1162"/>
    </location>
</feature>
<evidence type="ECO:0000256" key="2">
    <source>
        <dbReference type="ARBA" id="ARBA00005309"/>
    </source>
</evidence>
<dbReference type="GO" id="GO:0005634">
    <property type="term" value="C:nucleus"/>
    <property type="evidence" value="ECO:0007669"/>
    <property type="project" value="UniProtKB-SubCell"/>
</dbReference>
<feature type="compositionally biased region" description="Basic and acidic residues" evidence="5">
    <location>
        <begin position="310"/>
        <end position="356"/>
    </location>
</feature>
<keyword evidence="4" id="KW-0539">Nucleus</keyword>